<dbReference type="InterPro" id="IPR053714">
    <property type="entry name" value="Iso_Racemase_Enz_sf"/>
</dbReference>
<evidence type="ECO:0000313" key="1">
    <source>
        <dbReference type="EMBL" id="EKF19424.1"/>
    </source>
</evidence>
<name>K2LNT3_9HYPH</name>
<dbReference type="AlphaFoldDB" id="K2LNT3"/>
<organism evidence="1 2">
    <name type="scientific">Nitratireductor pacificus pht-3B</name>
    <dbReference type="NCBI Taxonomy" id="391937"/>
    <lineage>
        <taxon>Bacteria</taxon>
        <taxon>Pseudomonadati</taxon>
        <taxon>Pseudomonadota</taxon>
        <taxon>Alphaproteobacteria</taxon>
        <taxon>Hyphomicrobiales</taxon>
        <taxon>Phyllobacteriaceae</taxon>
        <taxon>Nitratireductor</taxon>
    </lineage>
</organism>
<dbReference type="EMBL" id="AMRM01000007">
    <property type="protein sequence ID" value="EKF19424.1"/>
    <property type="molecule type" value="Genomic_DNA"/>
</dbReference>
<dbReference type="PATRIC" id="fig|391937.3.peg.1650"/>
<protein>
    <submittedName>
        <fullName evidence="1">Arylmalonate decarboxylase</fullName>
    </submittedName>
</protein>
<accession>K2LNT3</accession>
<dbReference type="STRING" id="391937.NA2_08029"/>
<dbReference type="OrthoDB" id="9816064at2"/>
<dbReference type="Proteomes" id="UP000006786">
    <property type="component" value="Unassembled WGS sequence"/>
</dbReference>
<reference evidence="1 2" key="1">
    <citation type="journal article" date="2012" name="J. Bacteriol.">
        <title>Genome Sequence of Nitratireductor pacificus Type Strain pht-3B.</title>
        <authorList>
            <person name="Lai Q."/>
            <person name="Li G."/>
            <person name="Shao Z."/>
        </authorList>
    </citation>
    <scope>NUCLEOTIDE SEQUENCE [LARGE SCALE GENOMIC DNA]</scope>
    <source>
        <strain evidence="2">pht-3B</strain>
    </source>
</reference>
<dbReference type="PIRSF" id="PIRSF015736">
    <property type="entry name" value="MI"/>
    <property type="match status" value="1"/>
</dbReference>
<gene>
    <name evidence="1" type="ORF">NA2_08029</name>
</gene>
<dbReference type="Pfam" id="PF17645">
    <property type="entry name" value="Amdase"/>
    <property type="match status" value="1"/>
</dbReference>
<keyword evidence="2" id="KW-1185">Reference proteome</keyword>
<evidence type="ECO:0000313" key="2">
    <source>
        <dbReference type="Proteomes" id="UP000006786"/>
    </source>
</evidence>
<dbReference type="PANTHER" id="PTHR40267:SF1">
    <property type="entry name" value="BLR3294 PROTEIN"/>
    <property type="match status" value="1"/>
</dbReference>
<proteinExistence type="predicted"/>
<dbReference type="InterPro" id="IPR026286">
    <property type="entry name" value="MaiA/AMDase"/>
</dbReference>
<comment type="caution">
    <text evidence="1">The sequence shown here is derived from an EMBL/GenBank/DDBJ whole genome shotgun (WGS) entry which is preliminary data.</text>
</comment>
<dbReference type="PANTHER" id="PTHR40267">
    <property type="entry name" value="BLR3294 PROTEIN"/>
    <property type="match status" value="1"/>
</dbReference>
<dbReference type="eggNOG" id="COG3473">
    <property type="taxonomic scope" value="Bacteria"/>
</dbReference>
<sequence>MRPLPTIGMIVPPAAGDVPPEPLELYGGRARFIAEGLALKALSPEGYDAVIERVEALAVSLRERGAEAISLMGTSLSFYRGAAFNDALIAGMKAATGLPATTMTDSVIEALEALGARRLAVATAYSDPVNDRLTDYLERAGFEVAALRALDIEDVDTIATVTTEALIDLGVEAGKAAPGADALFISCGGLRTLPVTGPVERRSGMPVVSSALAGAWGAMGLLGLDRHAQGAGRLFDPALSPDGRMG</sequence>
<dbReference type="Gene3D" id="3.40.50.12500">
    <property type="match status" value="1"/>
</dbReference>
<dbReference type="RefSeq" id="WP_008596085.1">
    <property type="nucleotide sequence ID" value="NZ_AMRM01000007.1"/>
</dbReference>